<dbReference type="InParanoid" id="G4Z155"/>
<dbReference type="EMBL" id="JH159152">
    <property type="protein sequence ID" value="EGZ24056.1"/>
    <property type="molecule type" value="Genomic_DNA"/>
</dbReference>
<dbReference type="SMR" id="G4Z155"/>
<sequence length="221" mass="23841">MRFFGYGKRQTHDLNTKLPPAPTLLQTTVPKETAIRAKTRFLEDKGPTRLVWSKEQRLGLNFIEMPQGSVVVKDVPGMRTDVSPGQELIGIGKVSVAGKSWQDVIDLLHNARSSCVLNFSPPSSLIVVSEVLGPARLLGVRPGMVLQSVNGSSVIGAMLCDIISALRGASDVSPVRLTFTPYHTVVHSRIRSASLTESPADSRATLRDNLCIGAVMAILSL</sequence>
<evidence type="ECO:0008006" key="3">
    <source>
        <dbReference type="Google" id="ProtNLM"/>
    </source>
</evidence>
<protein>
    <recommendedName>
        <fullName evidence="3">PDZ domain-containing protein</fullName>
    </recommendedName>
</protein>
<keyword evidence="2" id="KW-1185">Reference proteome</keyword>
<dbReference type="Proteomes" id="UP000002640">
    <property type="component" value="Unassembled WGS sequence"/>
</dbReference>
<evidence type="ECO:0000313" key="2">
    <source>
        <dbReference type="Proteomes" id="UP000002640"/>
    </source>
</evidence>
<dbReference type="OMA" id="ETTIVYS"/>
<gene>
    <name evidence="1" type="ORF">PHYSODRAFT_296264</name>
</gene>
<dbReference type="RefSeq" id="XP_009519344.1">
    <property type="nucleotide sequence ID" value="XM_009521049.1"/>
</dbReference>
<proteinExistence type="predicted"/>
<dbReference type="SUPFAM" id="SSF50156">
    <property type="entry name" value="PDZ domain-like"/>
    <property type="match status" value="2"/>
</dbReference>
<dbReference type="InterPro" id="IPR036034">
    <property type="entry name" value="PDZ_sf"/>
</dbReference>
<reference evidence="1 2" key="1">
    <citation type="journal article" date="2006" name="Science">
        <title>Phytophthora genome sequences uncover evolutionary origins and mechanisms of pathogenesis.</title>
        <authorList>
            <person name="Tyler B.M."/>
            <person name="Tripathy S."/>
            <person name="Zhang X."/>
            <person name="Dehal P."/>
            <person name="Jiang R.H."/>
            <person name="Aerts A."/>
            <person name="Arredondo F.D."/>
            <person name="Baxter L."/>
            <person name="Bensasson D."/>
            <person name="Beynon J.L."/>
            <person name="Chapman J."/>
            <person name="Damasceno C.M."/>
            <person name="Dorrance A.E."/>
            <person name="Dou D."/>
            <person name="Dickerman A.W."/>
            <person name="Dubchak I.L."/>
            <person name="Garbelotto M."/>
            <person name="Gijzen M."/>
            <person name="Gordon S.G."/>
            <person name="Govers F."/>
            <person name="Grunwald N.J."/>
            <person name="Huang W."/>
            <person name="Ivors K.L."/>
            <person name="Jones R.W."/>
            <person name="Kamoun S."/>
            <person name="Krampis K."/>
            <person name="Lamour K.H."/>
            <person name="Lee M.K."/>
            <person name="McDonald W.H."/>
            <person name="Medina M."/>
            <person name="Meijer H.J."/>
            <person name="Nordberg E.K."/>
            <person name="Maclean D.J."/>
            <person name="Ospina-Giraldo M.D."/>
            <person name="Morris P.F."/>
            <person name="Phuntumart V."/>
            <person name="Putnam N.H."/>
            <person name="Rash S."/>
            <person name="Rose J.K."/>
            <person name="Sakihama Y."/>
            <person name="Salamov A.A."/>
            <person name="Savidor A."/>
            <person name="Scheuring C.F."/>
            <person name="Smith B.M."/>
            <person name="Sobral B.W."/>
            <person name="Terry A."/>
            <person name="Torto-Alalibo T.A."/>
            <person name="Win J."/>
            <person name="Xu Z."/>
            <person name="Zhang H."/>
            <person name="Grigoriev I.V."/>
            <person name="Rokhsar D.S."/>
            <person name="Boore J.L."/>
        </authorList>
    </citation>
    <scope>NUCLEOTIDE SEQUENCE [LARGE SCALE GENOMIC DNA]</scope>
    <source>
        <strain evidence="1 2">P6497</strain>
    </source>
</reference>
<dbReference type="AlphaFoldDB" id="G4Z155"/>
<dbReference type="GeneID" id="20641353"/>
<dbReference type="KEGG" id="psoj:PHYSODRAFT_296264"/>
<dbReference type="Gene3D" id="2.30.42.10">
    <property type="match status" value="1"/>
</dbReference>
<accession>G4Z155</accession>
<evidence type="ECO:0000313" key="1">
    <source>
        <dbReference type="EMBL" id="EGZ24056.1"/>
    </source>
</evidence>
<name>G4Z155_PHYSP</name>
<organism evidence="1 2">
    <name type="scientific">Phytophthora sojae (strain P6497)</name>
    <name type="common">Soybean stem and root rot agent</name>
    <name type="synonym">Phytophthora megasperma f. sp. glycines</name>
    <dbReference type="NCBI Taxonomy" id="1094619"/>
    <lineage>
        <taxon>Eukaryota</taxon>
        <taxon>Sar</taxon>
        <taxon>Stramenopiles</taxon>
        <taxon>Oomycota</taxon>
        <taxon>Peronosporomycetes</taxon>
        <taxon>Peronosporales</taxon>
        <taxon>Peronosporaceae</taxon>
        <taxon>Phytophthora</taxon>
    </lineage>
</organism>